<dbReference type="InterPro" id="IPR001810">
    <property type="entry name" value="F-box_dom"/>
</dbReference>
<gene>
    <name evidence="3" type="ORF">GYMLUDRAFT_44820</name>
</gene>
<feature type="region of interest" description="Disordered" evidence="1">
    <location>
        <begin position="1"/>
        <end position="82"/>
    </location>
</feature>
<dbReference type="OrthoDB" id="2322499at2759"/>
<dbReference type="SMART" id="SM00256">
    <property type="entry name" value="FBOX"/>
    <property type="match status" value="1"/>
</dbReference>
<name>A0A0D0C9D8_9AGAR</name>
<evidence type="ECO:0000313" key="4">
    <source>
        <dbReference type="Proteomes" id="UP000053593"/>
    </source>
</evidence>
<dbReference type="HOGENOM" id="CLU_010790_2_2_1"/>
<feature type="compositionally biased region" description="Acidic residues" evidence="1">
    <location>
        <begin position="35"/>
        <end position="47"/>
    </location>
</feature>
<reference evidence="3 4" key="1">
    <citation type="submission" date="2014-04" db="EMBL/GenBank/DDBJ databases">
        <title>Evolutionary Origins and Diversification of the Mycorrhizal Mutualists.</title>
        <authorList>
            <consortium name="DOE Joint Genome Institute"/>
            <consortium name="Mycorrhizal Genomics Consortium"/>
            <person name="Kohler A."/>
            <person name="Kuo A."/>
            <person name="Nagy L.G."/>
            <person name="Floudas D."/>
            <person name="Copeland A."/>
            <person name="Barry K.W."/>
            <person name="Cichocki N."/>
            <person name="Veneault-Fourrey C."/>
            <person name="LaButti K."/>
            <person name="Lindquist E.A."/>
            <person name="Lipzen A."/>
            <person name="Lundell T."/>
            <person name="Morin E."/>
            <person name="Murat C."/>
            <person name="Riley R."/>
            <person name="Ohm R."/>
            <person name="Sun H."/>
            <person name="Tunlid A."/>
            <person name="Henrissat B."/>
            <person name="Grigoriev I.V."/>
            <person name="Hibbett D.S."/>
            <person name="Martin F."/>
        </authorList>
    </citation>
    <scope>NUCLEOTIDE SEQUENCE [LARGE SCALE GENOMIC DNA]</scope>
    <source>
        <strain evidence="3 4">FD-317 M1</strain>
    </source>
</reference>
<dbReference type="SUPFAM" id="SSF81383">
    <property type="entry name" value="F-box domain"/>
    <property type="match status" value="1"/>
</dbReference>
<protein>
    <recommendedName>
        <fullName evidence="2">F-box domain-containing protein</fullName>
    </recommendedName>
</protein>
<dbReference type="InterPro" id="IPR036047">
    <property type="entry name" value="F-box-like_dom_sf"/>
</dbReference>
<keyword evidence="4" id="KW-1185">Reference proteome</keyword>
<dbReference type="Pfam" id="PF00646">
    <property type="entry name" value="F-box"/>
    <property type="match status" value="1"/>
</dbReference>
<dbReference type="CDD" id="cd09917">
    <property type="entry name" value="F-box_SF"/>
    <property type="match status" value="1"/>
</dbReference>
<feature type="domain" description="F-box" evidence="2">
    <location>
        <begin position="95"/>
        <end position="144"/>
    </location>
</feature>
<feature type="compositionally biased region" description="Polar residues" evidence="1">
    <location>
        <begin position="15"/>
        <end position="32"/>
    </location>
</feature>
<sequence length="699" mass="81405">MARRSLRIQEKAKTSTDLQMQDLSETEISNAVGSEFEEDDLKEEDEDERPRKRAKKDTRSKRSSVDEDYRVSSSSKKRRMPEQFRKVKGKLGLLEKLAKDVPLDVILEIFCYLDPGDLLRLARTTKDLRGILMSKSSKNIWRTARKSVEGLPSLPDDLNEPQYAHLLYESYCHVCGHKPCNNVYWSFRMRCCKSCASESFITIDDPALIAKLPPGLREERQKVLPCESMQVARCRYIVTHHGIVARLKAEYEALQTSWEQYGWIRIKTVKRLGKQAHGRQCQEWLQDRLDQRSDELYEIREQRKEAILERLEKIGWREEAEISMRDGQDFTNHKLVRQSKKLTDYGWKNIKTELVQWLTEERRSRIERHRFRLLALLSAEYNNIKYSRDLRDPFPGKADILNDEYFEGLVWDTPVDEEITSDLMKSKLLEHLPRIIDQWKPKKLQELVEIMQKTHPEATISGLQLATTVFECSKCCNLPLVYPQMFYHHCCFENPDANSIRIKLLDYSSTGPWTSRYLTLSEKYPTRVKTVIEACSLDPMTTTVQDLWDANPLIECTDCERQSPAWNAGRLFMRWPAAITYVDHHNHTHKINAFGDETQKILASDRSFGFDLLRCAHCHGALVNSIMTLISHFKSAHSDIFSEDELDSTRFTRLEDVQEHWYWNPTCSLQGWSNEFRYKVAPVPTVVDSGSDSQGSSPS</sequence>
<evidence type="ECO:0000259" key="2">
    <source>
        <dbReference type="PROSITE" id="PS50181"/>
    </source>
</evidence>
<dbReference type="PROSITE" id="PS50181">
    <property type="entry name" value="FBOX"/>
    <property type="match status" value="1"/>
</dbReference>
<evidence type="ECO:0000313" key="3">
    <source>
        <dbReference type="EMBL" id="KIK59089.1"/>
    </source>
</evidence>
<feature type="compositionally biased region" description="Basic residues" evidence="1">
    <location>
        <begin position="51"/>
        <end position="62"/>
    </location>
</feature>
<dbReference type="EMBL" id="KN834781">
    <property type="protein sequence ID" value="KIK59089.1"/>
    <property type="molecule type" value="Genomic_DNA"/>
</dbReference>
<dbReference type="AlphaFoldDB" id="A0A0D0C9D8"/>
<organism evidence="3 4">
    <name type="scientific">Collybiopsis luxurians FD-317 M1</name>
    <dbReference type="NCBI Taxonomy" id="944289"/>
    <lineage>
        <taxon>Eukaryota</taxon>
        <taxon>Fungi</taxon>
        <taxon>Dikarya</taxon>
        <taxon>Basidiomycota</taxon>
        <taxon>Agaricomycotina</taxon>
        <taxon>Agaricomycetes</taxon>
        <taxon>Agaricomycetidae</taxon>
        <taxon>Agaricales</taxon>
        <taxon>Marasmiineae</taxon>
        <taxon>Omphalotaceae</taxon>
        <taxon>Collybiopsis</taxon>
        <taxon>Collybiopsis luxurians</taxon>
    </lineage>
</organism>
<accession>A0A0D0C9D8</accession>
<dbReference type="Proteomes" id="UP000053593">
    <property type="component" value="Unassembled WGS sequence"/>
</dbReference>
<evidence type="ECO:0000256" key="1">
    <source>
        <dbReference type="SAM" id="MobiDB-lite"/>
    </source>
</evidence>
<proteinExistence type="predicted"/>